<comment type="caution">
    <text evidence="1">The sequence shown here is derived from an EMBL/GenBank/DDBJ whole genome shotgun (WGS) entry which is preliminary data.</text>
</comment>
<dbReference type="AlphaFoldDB" id="A0A0T6BA77"/>
<name>A0A0T6BA77_9SCAR</name>
<dbReference type="PANTHER" id="PTHR47204">
    <property type="entry name" value="OS02G0168900 PROTEIN"/>
    <property type="match status" value="1"/>
</dbReference>
<dbReference type="EMBL" id="LJIG01002694">
    <property type="protein sequence ID" value="KRT84246.1"/>
    <property type="molecule type" value="Genomic_DNA"/>
</dbReference>
<proteinExistence type="predicted"/>
<reference evidence="1 2" key="1">
    <citation type="submission" date="2015-09" db="EMBL/GenBank/DDBJ databases">
        <title>Draft genome of the scarab beetle Oryctes borbonicus.</title>
        <authorList>
            <person name="Meyer J.M."/>
            <person name="Markov G.V."/>
            <person name="Baskaran P."/>
            <person name="Herrmann M."/>
            <person name="Sommer R.J."/>
            <person name="Roedelsperger C."/>
        </authorList>
    </citation>
    <scope>NUCLEOTIDE SEQUENCE [LARGE SCALE GENOMIC DNA]</scope>
    <source>
        <strain evidence="1">OB123</strain>
        <tissue evidence="1">Whole animal</tissue>
    </source>
</reference>
<evidence type="ECO:0000313" key="2">
    <source>
        <dbReference type="Proteomes" id="UP000051574"/>
    </source>
</evidence>
<dbReference type="GO" id="GO:0006401">
    <property type="term" value="P:RNA catabolic process"/>
    <property type="evidence" value="ECO:0007669"/>
    <property type="project" value="InterPro"/>
</dbReference>
<dbReference type="PANTHER" id="PTHR47204:SF1">
    <property type="entry name" value="RIBONUCLEASE H2 SUBUNIT C"/>
    <property type="match status" value="1"/>
</dbReference>
<evidence type="ECO:0000313" key="1">
    <source>
        <dbReference type="EMBL" id="KRT84246.1"/>
    </source>
</evidence>
<dbReference type="Proteomes" id="UP000051574">
    <property type="component" value="Unassembled WGS sequence"/>
</dbReference>
<gene>
    <name evidence="1" type="ORF">AMK59_1010</name>
</gene>
<organism evidence="1 2">
    <name type="scientific">Oryctes borbonicus</name>
    <dbReference type="NCBI Taxonomy" id="1629725"/>
    <lineage>
        <taxon>Eukaryota</taxon>
        <taxon>Metazoa</taxon>
        <taxon>Ecdysozoa</taxon>
        <taxon>Arthropoda</taxon>
        <taxon>Hexapoda</taxon>
        <taxon>Insecta</taxon>
        <taxon>Pterygota</taxon>
        <taxon>Neoptera</taxon>
        <taxon>Endopterygota</taxon>
        <taxon>Coleoptera</taxon>
        <taxon>Polyphaga</taxon>
        <taxon>Scarabaeiformia</taxon>
        <taxon>Scarabaeidae</taxon>
        <taxon>Dynastinae</taxon>
        <taxon>Oryctes</taxon>
    </lineage>
</organism>
<protein>
    <submittedName>
        <fullName evidence="1">Uncharacterized protein</fullName>
    </submittedName>
</protein>
<keyword evidence="2" id="KW-1185">Reference proteome</keyword>
<dbReference type="InterPro" id="IPR013924">
    <property type="entry name" value="RNase_H2_suC"/>
</dbReference>
<accession>A0A0T6BA77</accession>
<dbReference type="Gene3D" id="2.40.128.680">
    <property type="match status" value="1"/>
</dbReference>
<dbReference type="GO" id="GO:0032299">
    <property type="term" value="C:ribonuclease H2 complex"/>
    <property type="evidence" value="ECO:0007669"/>
    <property type="project" value="InterPro"/>
</dbReference>
<dbReference type="CDD" id="cd09271">
    <property type="entry name" value="RNase_H2-C"/>
    <property type="match status" value="1"/>
</dbReference>
<dbReference type="Pfam" id="PF08615">
    <property type="entry name" value="RNase_H2_suC"/>
    <property type="match status" value="1"/>
</dbReference>
<sequence>MATIHIQKGMINYQTKVQSIPCKIHADCDAKISEYFETYVKPKEDSQSDLAASFRGYPLEGKEIQIPEGYKGAILQESIRPDNDTDDRKFYIVDVFNSFTYWNWNKTPGASDKMAKALDWIDIAEALHAPVEE</sequence>
<dbReference type="OrthoDB" id="6222486at2759"/>